<evidence type="ECO:0000256" key="3">
    <source>
        <dbReference type="ARBA" id="ARBA00022896"/>
    </source>
</evidence>
<keyword evidence="6" id="KW-0408">Iron</keyword>
<feature type="domain" description="Fe2OG dioxygenase" evidence="7">
    <location>
        <begin position="168"/>
        <end position="293"/>
    </location>
</feature>
<keyword evidence="5" id="KW-0560">Oxidoreductase</keyword>
<dbReference type="PANTHER" id="PTHR12907">
    <property type="entry name" value="EGL NINE HOMOLOG-RELATED"/>
    <property type="match status" value="1"/>
</dbReference>
<comment type="caution">
    <text evidence="8">The sequence shown here is derived from an EMBL/GenBank/DDBJ whole genome shotgun (WGS) entry which is preliminary data.</text>
</comment>
<evidence type="ECO:0000259" key="7">
    <source>
        <dbReference type="PROSITE" id="PS51471"/>
    </source>
</evidence>
<gene>
    <name evidence="8" type="ORF">ACHAWO_013658</name>
</gene>
<evidence type="ECO:0000256" key="1">
    <source>
        <dbReference type="ARBA" id="ARBA00001961"/>
    </source>
</evidence>
<organism evidence="8 9">
    <name type="scientific">Cyclotella atomus</name>
    <dbReference type="NCBI Taxonomy" id="382360"/>
    <lineage>
        <taxon>Eukaryota</taxon>
        <taxon>Sar</taxon>
        <taxon>Stramenopiles</taxon>
        <taxon>Ochrophyta</taxon>
        <taxon>Bacillariophyta</taxon>
        <taxon>Coscinodiscophyceae</taxon>
        <taxon>Thalassiosirophycidae</taxon>
        <taxon>Stephanodiscales</taxon>
        <taxon>Stephanodiscaceae</taxon>
        <taxon>Cyclotella</taxon>
    </lineage>
</organism>
<evidence type="ECO:0000313" key="9">
    <source>
        <dbReference type="Proteomes" id="UP001530400"/>
    </source>
</evidence>
<dbReference type="EMBL" id="JALLPJ020000962">
    <property type="protein sequence ID" value="KAL3778961.1"/>
    <property type="molecule type" value="Genomic_DNA"/>
</dbReference>
<sequence length="316" mass="34893">MLSRTTTSTAAALIHGLERYSVSTLGRQLTLRSTYASVLSRHFSSHTDVPTIDLAQLQATIFSQTAQISRDLSSRGYFTTVSLLPLDEVTTLRSQAISLRKEGRYVPSFSEKLVGDTIQRFDKEGVYACEPDGGDYYTAPDLISYIATILQTLPPALNDEEETRDNELSNAAFNAKLAVTTGGSRYPCHIDNPVGNGLDVRKLTAILYLNPAWKEGDGGEIRLFVKDEEEVKPVDLSPVGGRLLLFWSDEIPHEVLPTACSGHSSENDDVCEKSALDVYSESDRYALTVWIPTDNRGVLHDERSKFASLKDLVHFG</sequence>
<protein>
    <recommendedName>
        <fullName evidence="7">Fe2OG dioxygenase domain-containing protein</fullName>
    </recommendedName>
</protein>
<dbReference type="GO" id="GO:0046872">
    <property type="term" value="F:metal ion binding"/>
    <property type="evidence" value="ECO:0007669"/>
    <property type="project" value="UniProtKB-KW"/>
</dbReference>
<dbReference type="GO" id="GO:0031418">
    <property type="term" value="F:L-ascorbic acid binding"/>
    <property type="evidence" value="ECO:0007669"/>
    <property type="project" value="UniProtKB-KW"/>
</dbReference>
<proteinExistence type="predicted"/>
<comment type="cofactor">
    <cofactor evidence="1">
        <name>L-ascorbate</name>
        <dbReference type="ChEBI" id="CHEBI:38290"/>
    </cofactor>
</comment>
<dbReference type="InterPro" id="IPR051559">
    <property type="entry name" value="HIF_prolyl_hydroxylases"/>
</dbReference>
<keyword evidence="9" id="KW-1185">Reference proteome</keyword>
<accession>A0ABD3NU90</accession>
<dbReference type="SMART" id="SM00702">
    <property type="entry name" value="P4Hc"/>
    <property type="match status" value="1"/>
</dbReference>
<dbReference type="PROSITE" id="PS51471">
    <property type="entry name" value="FE2OG_OXY"/>
    <property type="match status" value="1"/>
</dbReference>
<evidence type="ECO:0000313" key="8">
    <source>
        <dbReference type="EMBL" id="KAL3778961.1"/>
    </source>
</evidence>
<keyword evidence="4" id="KW-0223">Dioxygenase</keyword>
<dbReference type="GO" id="GO:0051213">
    <property type="term" value="F:dioxygenase activity"/>
    <property type="evidence" value="ECO:0007669"/>
    <property type="project" value="UniProtKB-KW"/>
</dbReference>
<name>A0ABD3NU90_9STRA</name>
<reference evidence="8 9" key="1">
    <citation type="submission" date="2024-10" db="EMBL/GenBank/DDBJ databases">
        <title>Updated reference genomes for cyclostephanoid diatoms.</title>
        <authorList>
            <person name="Roberts W.R."/>
            <person name="Alverson A.J."/>
        </authorList>
    </citation>
    <scope>NUCLEOTIDE SEQUENCE [LARGE SCALE GENOMIC DNA]</scope>
    <source>
        <strain evidence="8 9">AJA010-31</strain>
    </source>
</reference>
<dbReference type="InterPro" id="IPR044862">
    <property type="entry name" value="Pro_4_hyd_alph_FE2OG_OXY"/>
</dbReference>
<dbReference type="InterPro" id="IPR005123">
    <property type="entry name" value="Oxoglu/Fe-dep_dioxygenase_dom"/>
</dbReference>
<dbReference type="Gene3D" id="2.60.120.620">
    <property type="entry name" value="q2cbj1_9rhob like domain"/>
    <property type="match status" value="1"/>
</dbReference>
<dbReference type="AlphaFoldDB" id="A0ABD3NU90"/>
<evidence type="ECO:0000256" key="4">
    <source>
        <dbReference type="ARBA" id="ARBA00022964"/>
    </source>
</evidence>
<dbReference type="Proteomes" id="UP001530400">
    <property type="component" value="Unassembled WGS sequence"/>
</dbReference>
<evidence type="ECO:0000256" key="2">
    <source>
        <dbReference type="ARBA" id="ARBA00022723"/>
    </source>
</evidence>
<keyword evidence="3" id="KW-0847">Vitamin C</keyword>
<evidence type="ECO:0000256" key="5">
    <source>
        <dbReference type="ARBA" id="ARBA00023002"/>
    </source>
</evidence>
<dbReference type="Pfam" id="PF13640">
    <property type="entry name" value="2OG-FeII_Oxy_3"/>
    <property type="match status" value="1"/>
</dbReference>
<dbReference type="PANTHER" id="PTHR12907:SF26">
    <property type="entry name" value="HIF PROLYL HYDROXYLASE, ISOFORM C"/>
    <property type="match status" value="1"/>
</dbReference>
<keyword evidence="2" id="KW-0479">Metal-binding</keyword>
<dbReference type="InterPro" id="IPR006620">
    <property type="entry name" value="Pro_4_hyd_alph"/>
</dbReference>
<evidence type="ECO:0000256" key="6">
    <source>
        <dbReference type="ARBA" id="ARBA00023004"/>
    </source>
</evidence>